<evidence type="ECO:0000256" key="6">
    <source>
        <dbReference type="SAM" id="Phobius"/>
    </source>
</evidence>
<gene>
    <name evidence="9" type="ORF">K4G66_02220</name>
</gene>
<feature type="transmembrane region" description="Helical" evidence="6">
    <location>
        <begin position="346"/>
        <end position="366"/>
    </location>
</feature>
<proteinExistence type="predicted"/>
<evidence type="ECO:0000313" key="9">
    <source>
        <dbReference type="EMBL" id="WKN37524.1"/>
    </source>
</evidence>
<dbReference type="PROSITE" id="PS51257">
    <property type="entry name" value="PROKAR_LIPOPROTEIN"/>
    <property type="match status" value="1"/>
</dbReference>
<dbReference type="PANTHER" id="PTHR30572:SF18">
    <property type="entry name" value="ABC-TYPE MACROLIDE FAMILY EXPORT SYSTEM PERMEASE COMPONENT 2"/>
    <property type="match status" value="1"/>
</dbReference>
<feature type="transmembrane region" description="Helical" evidence="6">
    <location>
        <begin position="779"/>
        <end position="798"/>
    </location>
</feature>
<reference evidence="9" key="2">
    <citation type="journal article" date="2024" name="Antonie Van Leeuwenhoek">
        <title>Roseihalotalea indica gen. nov., sp. nov., a halophilic Bacteroidetes from mesopelagic Southwest Indian Ocean with higher carbohydrate metabolic potential.</title>
        <authorList>
            <person name="Chen B."/>
            <person name="Zhang M."/>
            <person name="Lin D."/>
            <person name="Ye J."/>
            <person name="Tang K."/>
        </authorList>
    </citation>
    <scope>NUCLEOTIDE SEQUENCE</scope>
    <source>
        <strain evidence="9">TK19036</strain>
    </source>
</reference>
<feature type="transmembrane region" description="Helical" evidence="6">
    <location>
        <begin position="692"/>
        <end position="716"/>
    </location>
</feature>
<dbReference type="Pfam" id="PF02687">
    <property type="entry name" value="FtsX"/>
    <property type="match status" value="2"/>
</dbReference>
<dbReference type="EMBL" id="CP120682">
    <property type="protein sequence ID" value="WKN37524.1"/>
    <property type="molecule type" value="Genomic_DNA"/>
</dbReference>
<evidence type="ECO:0000256" key="1">
    <source>
        <dbReference type="ARBA" id="ARBA00004651"/>
    </source>
</evidence>
<name>A0AA49JGM1_9BACT</name>
<feature type="domain" description="MacB-like periplasmic core" evidence="8">
    <location>
        <begin position="20"/>
        <end position="248"/>
    </location>
</feature>
<keyword evidence="3 6" id="KW-0812">Transmembrane</keyword>
<comment type="subcellular location">
    <subcellularLocation>
        <location evidence="1">Cell membrane</location>
        <topology evidence="1">Multi-pass membrane protein</topology>
    </subcellularLocation>
</comment>
<evidence type="ECO:0000256" key="3">
    <source>
        <dbReference type="ARBA" id="ARBA00022692"/>
    </source>
</evidence>
<dbReference type="AlphaFoldDB" id="A0AA49JGM1"/>
<sequence>MFKNYLLIAYRNLLKNKVFSLINILGVAIGMASCMLILQYVGFELSYDDFHTKADQIYRVSYKYQNQNNTYQSAVNVPALGPGMMTEFPEVVSYARLYPFASYQFSCAMQYREVEPAVTFNESKLYYADATFLTLFSFPLVQGSAETVLREPNSVVISEKIARKYFGDVDPMGKTLTLISSSAQEDFSVTGVIKNIPQNSHFAIDILLSWGSLPDEVGTTNWKDAIAYTYLQLAPSVAPESIEAKLAAFLATHDGASEVEVSMDLQPLADIYLHSKLEEEMKVGGNPAVITLLILVALVILMIAWINYTNLTTSRALERAKEVGVRKVTGASRWQLLSQFLTESTLMNACSLLVALTLVQFSWRYFSQLSGIPGNEGGWINPPAVSWWVVLVFLVAGVFISGFYPAWLLSSFRPVSVLKGSLGNRIQGVFFRKALVVLQFIVSIVLITGVSTLYQQYNFIQKQDLGIDVDQTLVVKTPSNTDSLYLNRLTGFKEKLRQYTWVDHITTSSEVPGRVVDWTFEVRKNGNAPPRNLPVQVIGTDFLETYGLRLLAGRNFFPSEQPAARFGDKTETVILNEEAIKQLEFDDPEEAIGRTIYANGNACTIVGVVNNFHQSSLKNPLQPFIFLVNDRDSIYYSIKLNPDQTVAQSQQSMLAMIRSEWDIFFPDNPFDYFYLDHFYQQQYQADIRLGKLFSGFSVVAVVIACLGLFGLLMFMITRRTKEIGIRKVLGASVAEVLQLLTQNFLKLIALSALLAMPLAYWGATYWLEQYAFRVSLGGWFFFFPIALITLIVLVTISFQTVRAALANPAESLRNE</sequence>
<dbReference type="PANTHER" id="PTHR30572">
    <property type="entry name" value="MEMBRANE COMPONENT OF TRANSPORTER-RELATED"/>
    <property type="match status" value="1"/>
</dbReference>
<dbReference type="GO" id="GO:0022857">
    <property type="term" value="F:transmembrane transporter activity"/>
    <property type="evidence" value="ECO:0007669"/>
    <property type="project" value="TreeGrafter"/>
</dbReference>
<feature type="domain" description="ABC3 transporter permease C-terminal" evidence="7">
    <location>
        <begin position="696"/>
        <end position="798"/>
    </location>
</feature>
<feature type="transmembrane region" description="Helical" evidence="6">
    <location>
        <begin position="21"/>
        <end position="43"/>
    </location>
</feature>
<evidence type="ECO:0000256" key="5">
    <source>
        <dbReference type="ARBA" id="ARBA00023136"/>
    </source>
</evidence>
<feature type="transmembrane region" description="Helical" evidence="6">
    <location>
        <begin position="288"/>
        <end position="308"/>
    </location>
</feature>
<evidence type="ECO:0000256" key="4">
    <source>
        <dbReference type="ARBA" id="ARBA00022989"/>
    </source>
</evidence>
<dbReference type="InterPro" id="IPR003838">
    <property type="entry name" value="ABC3_permease_C"/>
</dbReference>
<dbReference type="Pfam" id="PF12704">
    <property type="entry name" value="MacB_PCD"/>
    <property type="match status" value="2"/>
</dbReference>
<protein>
    <submittedName>
        <fullName evidence="9">ABC transporter permease</fullName>
    </submittedName>
</protein>
<keyword evidence="4 6" id="KW-1133">Transmembrane helix</keyword>
<feature type="transmembrane region" description="Helical" evidence="6">
    <location>
        <begin position="386"/>
        <end position="409"/>
    </location>
</feature>
<keyword evidence="5 6" id="KW-0472">Membrane</keyword>
<accession>A0AA49JGM1</accession>
<dbReference type="InterPro" id="IPR025857">
    <property type="entry name" value="MacB_PCD"/>
</dbReference>
<dbReference type="GO" id="GO:0005886">
    <property type="term" value="C:plasma membrane"/>
    <property type="evidence" value="ECO:0007669"/>
    <property type="project" value="UniProtKB-SubCell"/>
</dbReference>
<evidence type="ECO:0000259" key="8">
    <source>
        <dbReference type="Pfam" id="PF12704"/>
    </source>
</evidence>
<organism evidence="9">
    <name type="scientific">Roseihalotalea indica</name>
    <dbReference type="NCBI Taxonomy" id="2867963"/>
    <lineage>
        <taxon>Bacteria</taxon>
        <taxon>Pseudomonadati</taxon>
        <taxon>Bacteroidota</taxon>
        <taxon>Cytophagia</taxon>
        <taxon>Cytophagales</taxon>
        <taxon>Catalimonadaceae</taxon>
        <taxon>Roseihalotalea</taxon>
    </lineage>
</organism>
<keyword evidence="2" id="KW-1003">Cell membrane</keyword>
<dbReference type="InterPro" id="IPR050250">
    <property type="entry name" value="Macrolide_Exporter_MacB"/>
</dbReference>
<feature type="domain" description="ABC3 transporter permease C-terminal" evidence="7">
    <location>
        <begin position="295"/>
        <end position="410"/>
    </location>
</feature>
<evidence type="ECO:0000256" key="2">
    <source>
        <dbReference type="ARBA" id="ARBA00022475"/>
    </source>
</evidence>
<feature type="transmembrane region" description="Helical" evidence="6">
    <location>
        <begin position="430"/>
        <end position="454"/>
    </location>
</feature>
<evidence type="ECO:0000259" key="7">
    <source>
        <dbReference type="Pfam" id="PF02687"/>
    </source>
</evidence>
<feature type="domain" description="MacB-like periplasmic core" evidence="8">
    <location>
        <begin position="441"/>
        <end position="651"/>
    </location>
</feature>
<feature type="transmembrane region" description="Helical" evidence="6">
    <location>
        <begin position="747"/>
        <end position="767"/>
    </location>
</feature>
<reference evidence="9" key="1">
    <citation type="journal article" date="2023" name="Comput. Struct. Biotechnol. J.">
        <title>Discovery of a novel marine Bacteroidetes with a rich repertoire of carbohydrate-active enzymes.</title>
        <authorList>
            <person name="Chen B."/>
            <person name="Liu G."/>
            <person name="Chen Q."/>
            <person name="Wang H."/>
            <person name="Liu L."/>
            <person name="Tang K."/>
        </authorList>
    </citation>
    <scope>NUCLEOTIDE SEQUENCE</scope>
    <source>
        <strain evidence="9">TK19036</strain>
    </source>
</reference>